<dbReference type="EMBL" id="JBHSDP010000024">
    <property type="protein sequence ID" value="MFC4330736.1"/>
    <property type="molecule type" value="Genomic_DNA"/>
</dbReference>
<name>A0ABV8TJ66_9ACTN</name>
<feature type="domain" description="NAD-dependent epimerase/dehydratase" evidence="1">
    <location>
        <begin position="6"/>
        <end position="165"/>
    </location>
</feature>
<proteinExistence type="predicted"/>
<organism evidence="2 3">
    <name type="scientific">Streptomyces andamanensis</name>
    <dbReference type="NCBI Taxonomy" id="1565035"/>
    <lineage>
        <taxon>Bacteria</taxon>
        <taxon>Bacillati</taxon>
        <taxon>Actinomycetota</taxon>
        <taxon>Actinomycetes</taxon>
        <taxon>Kitasatosporales</taxon>
        <taxon>Streptomycetaceae</taxon>
        <taxon>Streptomyces</taxon>
    </lineage>
</organism>
<dbReference type="Gene3D" id="3.40.50.720">
    <property type="entry name" value="NAD(P)-binding Rossmann-like Domain"/>
    <property type="match status" value="1"/>
</dbReference>
<gene>
    <name evidence="2" type="ORF">ACFPC0_23715</name>
</gene>
<protein>
    <submittedName>
        <fullName evidence="2">NAD-dependent epimerase/dehydratase family protein</fullName>
    </submittedName>
</protein>
<dbReference type="RefSeq" id="WP_381741754.1">
    <property type="nucleotide sequence ID" value="NZ_JBHSDP010000024.1"/>
</dbReference>
<sequence length="315" mass="32751">MPQHLLITGANGFIGRYAVRAALARPETRIRLVRHHGAVPAPGEDRVRVVHADLADAASVAGLCRGVDTVLHCASRVGGTEAELRAVNEAGTAALVADAQRHGVRRIVYVSTAAVYGRGPFRGAGPDELAVRPASATSTTRAAAERSVLAAGGTVLRPHLVYGTGDRWVVPGLALLIRHLGAPVADTGVHSAVEVSALAEAAVGAALADPDRDLAGAHHVNHPSPVPGAVLMEAVCGALGTEGAAPLTAEQARARLRENPTALHHLDMLTADHWFASTSVWRLLGQDPGPEPARGLLGHLPWYREQLGSPVHAGR</sequence>
<dbReference type="InterPro" id="IPR050177">
    <property type="entry name" value="Lipid_A_modif_metabolic_enz"/>
</dbReference>
<dbReference type="Proteomes" id="UP001595824">
    <property type="component" value="Unassembled WGS sequence"/>
</dbReference>
<evidence type="ECO:0000259" key="1">
    <source>
        <dbReference type="Pfam" id="PF01370"/>
    </source>
</evidence>
<dbReference type="PANTHER" id="PTHR43245:SF13">
    <property type="entry name" value="UDP-D-APIOSE_UDP-D-XYLOSE SYNTHASE 2"/>
    <property type="match status" value="1"/>
</dbReference>
<evidence type="ECO:0000313" key="3">
    <source>
        <dbReference type="Proteomes" id="UP001595824"/>
    </source>
</evidence>
<comment type="caution">
    <text evidence="2">The sequence shown here is derived from an EMBL/GenBank/DDBJ whole genome shotgun (WGS) entry which is preliminary data.</text>
</comment>
<dbReference type="SUPFAM" id="SSF51735">
    <property type="entry name" value="NAD(P)-binding Rossmann-fold domains"/>
    <property type="match status" value="1"/>
</dbReference>
<accession>A0ABV8TJ66</accession>
<dbReference type="InterPro" id="IPR001509">
    <property type="entry name" value="Epimerase_deHydtase"/>
</dbReference>
<dbReference type="PANTHER" id="PTHR43245">
    <property type="entry name" value="BIFUNCTIONAL POLYMYXIN RESISTANCE PROTEIN ARNA"/>
    <property type="match status" value="1"/>
</dbReference>
<dbReference type="Pfam" id="PF01370">
    <property type="entry name" value="Epimerase"/>
    <property type="match status" value="1"/>
</dbReference>
<reference evidence="3" key="1">
    <citation type="journal article" date="2019" name="Int. J. Syst. Evol. Microbiol.">
        <title>The Global Catalogue of Microorganisms (GCM) 10K type strain sequencing project: providing services to taxonomists for standard genome sequencing and annotation.</title>
        <authorList>
            <consortium name="The Broad Institute Genomics Platform"/>
            <consortium name="The Broad Institute Genome Sequencing Center for Infectious Disease"/>
            <person name="Wu L."/>
            <person name="Ma J."/>
        </authorList>
    </citation>
    <scope>NUCLEOTIDE SEQUENCE [LARGE SCALE GENOMIC DNA]</scope>
    <source>
        <strain evidence="3">PCU 347</strain>
    </source>
</reference>
<keyword evidence="3" id="KW-1185">Reference proteome</keyword>
<evidence type="ECO:0000313" key="2">
    <source>
        <dbReference type="EMBL" id="MFC4330736.1"/>
    </source>
</evidence>
<dbReference type="InterPro" id="IPR036291">
    <property type="entry name" value="NAD(P)-bd_dom_sf"/>
</dbReference>